<dbReference type="RefSeq" id="NP_001367990.1">
    <property type="nucleotide sequence ID" value="NM_001381721.1"/>
</dbReference>
<dbReference type="WormBase" id="T12B5.7">
    <property type="protein sequence ID" value="CE54126"/>
    <property type="gene ID" value="WBGene00020454"/>
    <property type="gene designation" value="fbxa-56"/>
</dbReference>
<feature type="domain" description="DUF38" evidence="1">
    <location>
        <begin position="124"/>
        <end position="187"/>
    </location>
</feature>
<dbReference type="AlphaFoldDB" id="Q9TZ29"/>
<evidence type="ECO:0000313" key="4">
    <source>
        <dbReference type="WormBase" id="T12B5.7"/>
    </source>
</evidence>
<evidence type="ECO:0000313" key="2">
    <source>
        <dbReference type="EMBL" id="CCD73257.2"/>
    </source>
</evidence>
<dbReference type="AGR" id="WB:WBGene00020454"/>
<dbReference type="EMBL" id="BX284603">
    <property type="protein sequence ID" value="CCD73257.2"/>
    <property type="molecule type" value="Genomic_DNA"/>
</dbReference>
<proteinExistence type="predicted"/>
<dbReference type="CTD" id="188446"/>
<dbReference type="Pfam" id="PF01827">
    <property type="entry name" value="FTH"/>
    <property type="match status" value="1"/>
</dbReference>
<sequence length="187" mass="21712">MLVLHKTPIEEIFQKLRARKVCRSLRTAVDKFGIHFGCIGLILGKDVVNICWNGIDVEEIEDVFMSQYEYIRYTEAANGSTNMIHNGHEKLIDGENFVERAGKDFKIVSKHAQKIEIFNSNDDNIVTTLNEFLKFETCILVKDVKLWNLSLDDVLTNLPRFNAKELKTIKLEWVKSIDQFKRIIHLD</sequence>
<dbReference type="InterPro" id="IPR002900">
    <property type="entry name" value="DUF38/FTH_CAE_spp"/>
</dbReference>
<reference evidence="2 3" key="1">
    <citation type="journal article" date="1998" name="Science">
        <title>Genome sequence of the nematode C. elegans: a platform for investigating biology.</title>
        <authorList>
            <consortium name="The C. elegans sequencing consortium"/>
            <person name="Sulson J.E."/>
            <person name="Waterston R."/>
        </authorList>
    </citation>
    <scope>NUCLEOTIDE SEQUENCE [LARGE SCALE GENOMIC DNA]</scope>
    <source>
        <strain evidence="2 3">Bristol N2</strain>
    </source>
</reference>
<evidence type="ECO:0000313" key="3">
    <source>
        <dbReference type="Proteomes" id="UP000001940"/>
    </source>
</evidence>
<dbReference type="PaxDb" id="6239-T12B5.7"/>
<organism evidence="2 3">
    <name type="scientific">Caenorhabditis elegans</name>
    <dbReference type="NCBI Taxonomy" id="6239"/>
    <lineage>
        <taxon>Eukaryota</taxon>
        <taxon>Metazoa</taxon>
        <taxon>Ecdysozoa</taxon>
        <taxon>Nematoda</taxon>
        <taxon>Chromadorea</taxon>
        <taxon>Rhabditida</taxon>
        <taxon>Rhabditina</taxon>
        <taxon>Rhabditomorpha</taxon>
        <taxon>Rhabditoidea</taxon>
        <taxon>Rhabditidae</taxon>
        <taxon>Peloderinae</taxon>
        <taxon>Caenorhabditis</taxon>
    </lineage>
</organism>
<dbReference type="Proteomes" id="UP000001940">
    <property type="component" value="Chromosome III"/>
</dbReference>
<dbReference type="GeneID" id="188446"/>
<accession>Q9TZ29</accession>
<dbReference type="KEGG" id="cel:CELE_T12B5.7"/>
<gene>
    <name evidence="2 4" type="primary">fbxa-56</name>
    <name evidence="2" type="ORF">CELE_T12B5.7</name>
    <name evidence="4" type="ORF">T12B5.7</name>
</gene>
<dbReference type="PhylomeDB" id="Q9TZ29"/>
<name>Q9TZ29_CAEEL</name>
<dbReference type="HOGENOM" id="CLU_030831_3_1_1"/>
<dbReference type="UCSC" id="T12B5.7">
    <property type="organism name" value="c. elegans"/>
</dbReference>
<evidence type="ECO:0000259" key="1">
    <source>
        <dbReference type="Pfam" id="PF01827"/>
    </source>
</evidence>
<protein>
    <submittedName>
        <fullName evidence="2">DUF38 domain-containing protein</fullName>
    </submittedName>
</protein>
<dbReference type="InParanoid" id="Q9TZ29"/>
<keyword evidence="3" id="KW-1185">Reference proteome</keyword>
<dbReference type="PIR" id="T33675">
    <property type="entry name" value="T33675"/>
</dbReference>